<feature type="non-terminal residue" evidence="2">
    <location>
        <position position="1"/>
    </location>
</feature>
<keyword evidence="1" id="KW-0812">Transmembrane</keyword>
<name>A0A146KBB9_9EUKA</name>
<organism evidence="2">
    <name type="scientific">Trepomonas sp. PC1</name>
    <dbReference type="NCBI Taxonomy" id="1076344"/>
    <lineage>
        <taxon>Eukaryota</taxon>
        <taxon>Metamonada</taxon>
        <taxon>Diplomonadida</taxon>
        <taxon>Hexamitidae</taxon>
        <taxon>Hexamitinae</taxon>
        <taxon>Trepomonas</taxon>
    </lineage>
</organism>
<gene>
    <name evidence="2" type="ORF">TPC1_15176</name>
</gene>
<keyword evidence="1" id="KW-1133">Transmembrane helix</keyword>
<sequence length="534" mass="60698">KICFTLEIQRTSIENCYTVYSTLTIDRNLKKFIVDLKPSANELCAVFPTGVSFNLTMASEIFLDTFTLNISNFNYYNLTTIEFPIADSNIDPAKTLDDFYDEVFGYLEIYSISEITYVELLIFEDLKSDLSHCFSSLDVHVQHTTLLFEVEPTGICKLQMLKQVAVDQASYINTIILTVNSLQFKLSDALKDQFLDNYQLDQTISLTIPDVDSQIAKIREAAFTTAQVGFQSVQGGLQVDLDYLIEDIKIEMSFPFILKSEIFQGNSSFYLLNSFDDAMAEQFNASIAYDKFIMRFTAELGAKQFIKQKVLSVFTLENDDWYISCQEDSVDQNAVCQEFYDYQKDKDAVFELDYLFYHGETFVDIQKTVLTSKKSCFKSLQAKIYSEKICMIGVTNDVCADQNQVKTTISVFSNVVASDHMINLETTGDYSRSKTEYCFDCSSMAGQQQSLCKQLIGERNNQPSYLLSHELTGGTFATITQKLLAGNDVAVQWVPTTVGIMVVILMSVLFVLEVLRMLKNIKAMKQKSRKHQIQ</sequence>
<dbReference type="AlphaFoldDB" id="A0A146KBB9"/>
<proteinExistence type="predicted"/>
<feature type="transmembrane region" description="Helical" evidence="1">
    <location>
        <begin position="493"/>
        <end position="515"/>
    </location>
</feature>
<reference evidence="2" key="1">
    <citation type="submission" date="2015-07" db="EMBL/GenBank/DDBJ databases">
        <title>Adaptation to a free-living lifestyle via gene acquisitions in the diplomonad Trepomonas sp. PC1.</title>
        <authorList>
            <person name="Xu F."/>
            <person name="Jerlstrom-Hultqvist J."/>
            <person name="Kolisko M."/>
            <person name="Simpson A.G.B."/>
            <person name="Roger A.J."/>
            <person name="Svard S.G."/>
            <person name="Andersson J.O."/>
        </authorList>
    </citation>
    <scope>NUCLEOTIDE SEQUENCE</scope>
    <source>
        <strain evidence="2">PC1</strain>
    </source>
</reference>
<evidence type="ECO:0008006" key="3">
    <source>
        <dbReference type="Google" id="ProtNLM"/>
    </source>
</evidence>
<accession>A0A146KBB9</accession>
<keyword evidence="1" id="KW-0472">Membrane</keyword>
<dbReference type="EMBL" id="GDID01003835">
    <property type="protein sequence ID" value="JAP92771.1"/>
    <property type="molecule type" value="Transcribed_RNA"/>
</dbReference>
<protein>
    <recommendedName>
        <fullName evidence="3">Transmembrane protein</fullName>
    </recommendedName>
</protein>
<evidence type="ECO:0000313" key="2">
    <source>
        <dbReference type="EMBL" id="JAP92771.1"/>
    </source>
</evidence>
<evidence type="ECO:0000256" key="1">
    <source>
        <dbReference type="SAM" id="Phobius"/>
    </source>
</evidence>